<evidence type="ECO:0000313" key="1">
    <source>
        <dbReference type="EMBL" id="KAJ5439477.1"/>
    </source>
</evidence>
<dbReference type="AlphaFoldDB" id="A0AAD6C0K1"/>
<sequence length="110" mass="12639">MTSFEGREDLLSKELRTHRQDPQAVLLPHTMKTLPNIEELLATGELHVVAIKMKDVAIRPCIGFKSRGVYHAQAEKVHDIEKTLKFSKTIFLLMRSPKKSRYYLVTMLSS</sequence>
<dbReference type="Proteomes" id="UP001213681">
    <property type="component" value="Unassembled WGS sequence"/>
</dbReference>
<keyword evidence="2" id="KW-1185">Reference proteome</keyword>
<comment type="caution">
    <text evidence="1">The sequence shown here is derived from an EMBL/GenBank/DDBJ whole genome shotgun (WGS) entry which is preliminary data.</text>
</comment>
<reference evidence="1" key="2">
    <citation type="journal article" date="2023" name="IMA Fungus">
        <title>Comparative genomic study of the Penicillium genus elucidates a diverse pangenome and 15 lateral gene transfer events.</title>
        <authorList>
            <person name="Petersen C."/>
            <person name="Sorensen T."/>
            <person name="Nielsen M.R."/>
            <person name="Sondergaard T.E."/>
            <person name="Sorensen J.L."/>
            <person name="Fitzpatrick D.A."/>
            <person name="Frisvad J.C."/>
            <person name="Nielsen K.L."/>
        </authorList>
    </citation>
    <scope>NUCLEOTIDE SEQUENCE</scope>
    <source>
        <strain evidence="1">IBT 16125</strain>
    </source>
</reference>
<dbReference type="GeneID" id="81604100"/>
<evidence type="ECO:0000313" key="2">
    <source>
        <dbReference type="Proteomes" id="UP001213681"/>
    </source>
</evidence>
<reference evidence="1" key="1">
    <citation type="submission" date="2022-12" db="EMBL/GenBank/DDBJ databases">
        <authorList>
            <person name="Petersen C."/>
        </authorList>
    </citation>
    <scope>NUCLEOTIDE SEQUENCE</scope>
    <source>
        <strain evidence="1">IBT 16125</strain>
    </source>
</reference>
<protein>
    <submittedName>
        <fullName evidence="1">Uncharacterized protein</fullName>
    </submittedName>
</protein>
<proteinExistence type="predicted"/>
<accession>A0AAD6C0K1</accession>
<organism evidence="1 2">
    <name type="scientific">Penicillium daleae</name>
    <dbReference type="NCBI Taxonomy" id="63821"/>
    <lineage>
        <taxon>Eukaryota</taxon>
        <taxon>Fungi</taxon>
        <taxon>Dikarya</taxon>
        <taxon>Ascomycota</taxon>
        <taxon>Pezizomycotina</taxon>
        <taxon>Eurotiomycetes</taxon>
        <taxon>Eurotiomycetidae</taxon>
        <taxon>Eurotiales</taxon>
        <taxon>Aspergillaceae</taxon>
        <taxon>Penicillium</taxon>
    </lineage>
</organism>
<dbReference type="EMBL" id="JAPVEA010000008">
    <property type="protein sequence ID" value="KAJ5439477.1"/>
    <property type="molecule type" value="Genomic_DNA"/>
</dbReference>
<dbReference type="RefSeq" id="XP_056762706.1">
    <property type="nucleotide sequence ID" value="XM_056913857.1"/>
</dbReference>
<name>A0AAD6C0K1_9EURO</name>
<gene>
    <name evidence="1" type="ORF">N7458_010475</name>
</gene>